<reference evidence="3" key="1">
    <citation type="submission" date="2023-03" db="UniProtKB">
        <authorList>
            <consortium name="WormBaseParasite"/>
        </authorList>
    </citation>
    <scope>IDENTIFICATION</scope>
</reference>
<feature type="region of interest" description="Disordered" evidence="1">
    <location>
        <begin position="1"/>
        <end position="25"/>
    </location>
</feature>
<organism evidence="2 3">
    <name type="scientific">Ascaris lumbricoides</name>
    <name type="common">Giant roundworm</name>
    <dbReference type="NCBI Taxonomy" id="6252"/>
    <lineage>
        <taxon>Eukaryota</taxon>
        <taxon>Metazoa</taxon>
        <taxon>Ecdysozoa</taxon>
        <taxon>Nematoda</taxon>
        <taxon>Chromadorea</taxon>
        <taxon>Rhabditida</taxon>
        <taxon>Spirurina</taxon>
        <taxon>Ascaridomorpha</taxon>
        <taxon>Ascaridoidea</taxon>
        <taxon>Ascarididae</taxon>
        <taxon>Ascaris</taxon>
    </lineage>
</organism>
<dbReference type="AlphaFoldDB" id="A0A9J2PSD9"/>
<dbReference type="Proteomes" id="UP000036681">
    <property type="component" value="Unplaced"/>
</dbReference>
<sequence>MHRRDVLLSSDCGGTGGKRTLGDGMSAGQWKERRVVDVRRRLIWSWLPKYFAWYHLRCPEALLHKTRTRGIYGTSFTYPMWDVLRFSME</sequence>
<evidence type="ECO:0000313" key="2">
    <source>
        <dbReference type="Proteomes" id="UP000036681"/>
    </source>
</evidence>
<dbReference type="WBParaSite" id="ALUE_0001239301-mRNA-1">
    <property type="protein sequence ID" value="ALUE_0001239301-mRNA-1"/>
    <property type="gene ID" value="ALUE_0001239301"/>
</dbReference>
<name>A0A9J2PSD9_ASCLU</name>
<accession>A0A9J2PSD9</accession>
<protein>
    <submittedName>
        <fullName evidence="3">Uncharacterized protein</fullName>
    </submittedName>
</protein>
<proteinExistence type="predicted"/>
<keyword evidence="2" id="KW-1185">Reference proteome</keyword>
<evidence type="ECO:0000313" key="3">
    <source>
        <dbReference type="WBParaSite" id="ALUE_0001239301-mRNA-1"/>
    </source>
</evidence>
<evidence type="ECO:0000256" key="1">
    <source>
        <dbReference type="SAM" id="MobiDB-lite"/>
    </source>
</evidence>